<dbReference type="InterPro" id="IPR002550">
    <property type="entry name" value="CNNM"/>
</dbReference>
<evidence type="ECO:0000313" key="10">
    <source>
        <dbReference type="EMBL" id="CEA17136.1"/>
    </source>
</evidence>
<dbReference type="Pfam" id="PF03471">
    <property type="entry name" value="CorC_HlyC"/>
    <property type="match status" value="1"/>
</dbReference>
<dbReference type="InterPro" id="IPR046342">
    <property type="entry name" value="CBS_dom_sf"/>
</dbReference>
<sequence>MTISLEIVLWITFLILSIFFSGIDMAFVATDKLQFAITRKNKGVYNFMLNSIYGNSREFLATLIIGKVISLVLFVYFTILISGIFFRNYFVQDWISIILIILFATFIILISNEFIPRTLFKINPSSWIKAFAIPSFFFFILLFPIAYIFIFISEGILRLFGLKFIQPVDQTFSRVDLDTFVKKNIDDPSRISEMDSEVKIFRNALDFSSMKLRDCMVPRADIVAVSIDTDIDTLKDKFIETGISRILVFKEDIDDIAGYIHMWEIFTNPKDWTKKIASISFVPESMQASKLMSELMLQRKSIAVVVDEFGGTSGIVTMEDLVEEIFGEIEDEYDIKSKFVKKESKGQYVLSGRVEIDHLNEVYGLEIPESDEYSTVAGYLLHHTQRFPKTYENVVIGDYNFKILKVTDRKIEVVRLITDNSKEIETSV</sequence>
<feature type="transmembrane region" description="Helical" evidence="8">
    <location>
        <begin position="7"/>
        <end position="29"/>
    </location>
</feature>
<feature type="transmembrane region" description="Helical" evidence="8">
    <location>
        <begin position="93"/>
        <end position="111"/>
    </location>
</feature>
<dbReference type="PANTHER" id="PTHR22777">
    <property type="entry name" value="HEMOLYSIN-RELATED"/>
    <property type="match status" value="1"/>
</dbReference>
<dbReference type="Gene3D" id="3.10.580.10">
    <property type="entry name" value="CBS-domain"/>
    <property type="match status" value="1"/>
</dbReference>
<evidence type="ECO:0000256" key="1">
    <source>
        <dbReference type="ARBA" id="ARBA00004141"/>
    </source>
</evidence>
<dbReference type="PROSITE" id="PS51371">
    <property type="entry name" value="CBS"/>
    <property type="match status" value="1"/>
</dbReference>
<dbReference type="InterPro" id="IPR036318">
    <property type="entry name" value="FAD-bd_PCMH-like_sf"/>
</dbReference>
<keyword evidence="4 8" id="KW-1133">Transmembrane helix</keyword>
<evidence type="ECO:0000259" key="9">
    <source>
        <dbReference type="PROSITE" id="PS51371"/>
    </source>
</evidence>
<dbReference type="Gene3D" id="3.30.465.10">
    <property type="match status" value="1"/>
</dbReference>
<dbReference type="CDD" id="cd04590">
    <property type="entry name" value="CBS_pair_CorC_HlyC_assoc"/>
    <property type="match status" value="1"/>
</dbReference>
<feature type="domain" description="CBS" evidence="9">
    <location>
        <begin position="273"/>
        <end position="332"/>
    </location>
</feature>
<dbReference type="InterPro" id="IPR000644">
    <property type="entry name" value="CBS_dom"/>
</dbReference>
<dbReference type="SUPFAM" id="SSF56176">
    <property type="entry name" value="FAD-binding/transporter-associated domain-like"/>
    <property type="match status" value="1"/>
</dbReference>
<keyword evidence="6 8" id="KW-0472">Membrane</keyword>
<evidence type="ECO:0000256" key="4">
    <source>
        <dbReference type="ARBA" id="ARBA00022989"/>
    </source>
</evidence>
<keyword evidence="11" id="KW-1185">Reference proteome</keyword>
<keyword evidence="5 7" id="KW-0129">CBS domain</keyword>
<accession>A0A098C3Z1</accession>
<evidence type="ECO:0000256" key="8">
    <source>
        <dbReference type="SAM" id="Phobius"/>
    </source>
</evidence>
<dbReference type="InterPro" id="IPR016169">
    <property type="entry name" value="FAD-bd_PCMH_sub2"/>
</dbReference>
<dbReference type="GO" id="GO:0050660">
    <property type="term" value="F:flavin adenine dinucleotide binding"/>
    <property type="evidence" value="ECO:0007669"/>
    <property type="project" value="InterPro"/>
</dbReference>
<keyword evidence="3" id="KW-0677">Repeat</keyword>
<dbReference type="InterPro" id="IPR044751">
    <property type="entry name" value="Ion_transp-like_CBS"/>
</dbReference>
<dbReference type="EMBL" id="LN515532">
    <property type="protein sequence ID" value="CEA17136.1"/>
    <property type="molecule type" value="Genomic_DNA"/>
</dbReference>
<dbReference type="Proteomes" id="UP000032417">
    <property type="component" value="Chromosome 1"/>
</dbReference>
<evidence type="ECO:0000313" key="11">
    <source>
        <dbReference type="Proteomes" id="UP000032417"/>
    </source>
</evidence>
<evidence type="ECO:0000256" key="5">
    <source>
        <dbReference type="ARBA" id="ARBA00023122"/>
    </source>
</evidence>
<dbReference type="OrthoDB" id="9798188at2"/>
<name>A0A098C3Z1_9BACT</name>
<evidence type="ECO:0000256" key="2">
    <source>
        <dbReference type="ARBA" id="ARBA00022692"/>
    </source>
</evidence>
<dbReference type="STRING" id="1562970.ING2E5B_2411"/>
<dbReference type="InterPro" id="IPR005170">
    <property type="entry name" value="Transptr-assoc_dom"/>
</dbReference>
<dbReference type="AlphaFoldDB" id="A0A098C3Z1"/>
<dbReference type="SUPFAM" id="SSF54631">
    <property type="entry name" value="CBS-domain pair"/>
    <property type="match status" value="1"/>
</dbReference>
<gene>
    <name evidence="10" type="ORF">ING2E5B_2411</name>
</gene>
<comment type="subcellular location">
    <subcellularLocation>
        <location evidence="1">Membrane</location>
        <topology evidence="1">Multi-pass membrane protein</topology>
    </subcellularLocation>
</comment>
<protein>
    <submittedName>
        <fullName evidence="10">Putative hemolysin</fullName>
    </submittedName>
</protein>
<dbReference type="PATRIC" id="fig|1562970.3.peg.2385"/>
<evidence type="ECO:0000256" key="3">
    <source>
        <dbReference type="ARBA" id="ARBA00022737"/>
    </source>
</evidence>
<feature type="transmembrane region" description="Helical" evidence="8">
    <location>
        <begin position="131"/>
        <end position="152"/>
    </location>
</feature>
<organism evidence="10 11">
    <name type="scientific">Fermentimonas caenicola</name>
    <dbReference type="NCBI Taxonomy" id="1562970"/>
    <lineage>
        <taxon>Bacteria</taxon>
        <taxon>Pseudomonadati</taxon>
        <taxon>Bacteroidota</taxon>
        <taxon>Bacteroidia</taxon>
        <taxon>Bacteroidales</taxon>
        <taxon>Dysgonomonadaceae</taxon>
        <taxon>Fermentimonas</taxon>
    </lineage>
</organism>
<dbReference type="HOGENOM" id="CLU_015237_4_1_10"/>
<reference evidence="10 11" key="1">
    <citation type="submission" date="2014-08" db="EMBL/GenBank/DDBJ databases">
        <authorList>
            <person name="Wibberg D."/>
        </authorList>
    </citation>
    <scope>NUCLEOTIDE SEQUENCE [LARGE SCALE GENOMIC DNA]</scope>
    <source>
        <strain evidence="11">ING2-E5B</strain>
    </source>
</reference>
<dbReference type="PANTHER" id="PTHR22777:SF17">
    <property type="entry name" value="UPF0053 PROTEIN SLL0260"/>
    <property type="match status" value="1"/>
</dbReference>
<dbReference type="GO" id="GO:0005886">
    <property type="term" value="C:plasma membrane"/>
    <property type="evidence" value="ECO:0007669"/>
    <property type="project" value="TreeGrafter"/>
</dbReference>
<proteinExistence type="predicted"/>
<dbReference type="Pfam" id="PF00571">
    <property type="entry name" value="CBS"/>
    <property type="match status" value="2"/>
</dbReference>
<evidence type="ECO:0000256" key="6">
    <source>
        <dbReference type="ARBA" id="ARBA00023136"/>
    </source>
</evidence>
<feature type="transmembrane region" description="Helical" evidence="8">
    <location>
        <begin position="59"/>
        <end position="86"/>
    </location>
</feature>
<keyword evidence="2 8" id="KW-0812">Transmembrane</keyword>
<dbReference type="SMART" id="SM01091">
    <property type="entry name" value="CorC_HlyC"/>
    <property type="match status" value="1"/>
</dbReference>
<dbReference type="Pfam" id="PF01595">
    <property type="entry name" value="CNNM"/>
    <property type="match status" value="1"/>
</dbReference>
<evidence type="ECO:0000256" key="7">
    <source>
        <dbReference type="PROSITE-ProRule" id="PRU00703"/>
    </source>
</evidence>
<dbReference type="KEGG" id="pbt:ING2E5B_2411"/>